<keyword evidence="3" id="KW-1185">Reference proteome</keyword>
<name>A0ABQ4V232_9HYPH</name>
<evidence type="ECO:0000256" key="1">
    <source>
        <dbReference type="SAM" id="MobiDB-lite"/>
    </source>
</evidence>
<reference evidence="2" key="1">
    <citation type="journal article" date="2021" name="Front. Microbiol.">
        <title>Comprehensive Comparative Genomics and Phenotyping of Methylobacterium Species.</title>
        <authorList>
            <person name="Alessa O."/>
            <person name="Ogura Y."/>
            <person name="Fujitani Y."/>
            <person name="Takami H."/>
            <person name="Hayashi T."/>
            <person name="Sahin N."/>
            <person name="Tani A."/>
        </authorList>
    </citation>
    <scope>NUCLEOTIDE SEQUENCE</scope>
    <source>
        <strain evidence="2">DSM 14458</strain>
    </source>
</reference>
<feature type="region of interest" description="Disordered" evidence="1">
    <location>
        <begin position="1"/>
        <end position="32"/>
    </location>
</feature>
<organism evidence="2 3">
    <name type="scientific">Methylorubrum suomiense</name>
    <dbReference type="NCBI Taxonomy" id="144191"/>
    <lineage>
        <taxon>Bacteria</taxon>
        <taxon>Pseudomonadati</taxon>
        <taxon>Pseudomonadota</taxon>
        <taxon>Alphaproteobacteria</taxon>
        <taxon>Hyphomicrobiales</taxon>
        <taxon>Methylobacteriaceae</taxon>
        <taxon>Methylorubrum</taxon>
    </lineage>
</organism>
<gene>
    <name evidence="2" type="ORF">BGCPKDLD_5282</name>
</gene>
<evidence type="ECO:0000313" key="2">
    <source>
        <dbReference type="EMBL" id="GJE78660.1"/>
    </source>
</evidence>
<proteinExistence type="predicted"/>
<sequence length="87" mass="9598">MPADIEPSPITATMLRRRPGSAPVAFASASARSRATAMPSAAEIEVEEWAAPNGSYSLSERLVKPDRPPPWRRVRMRSRRPVRILCG</sequence>
<evidence type="ECO:0000313" key="3">
    <source>
        <dbReference type="Proteomes" id="UP001055093"/>
    </source>
</evidence>
<protein>
    <submittedName>
        <fullName evidence="2">Uncharacterized protein</fullName>
    </submittedName>
</protein>
<comment type="caution">
    <text evidence="2">The sequence shown here is derived from an EMBL/GenBank/DDBJ whole genome shotgun (WGS) entry which is preliminary data.</text>
</comment>
<dbReference type="EMBL" id="BPRE01000039">
    <property type="protein sequence ID" value="GJE78660.1"/>
    <property type="molecule type" value="Genomic_DNA"/>
</dbReference>
<accession>A0ABQ4V232</accession>
<dbReference type="Proteomes" id="UP001055093">
    <property type="component" value="Unassembled WGS sequence"/>
</dbReference>
<reference evidence="2" key="2">
    <citation type="submission" date="2021-08" db="EMBL/GenBank/DDBJ databases">
        <authorList>
            <person name="Tani A."/>
            <person name="Ola A."/>
            <person name="Ogura Y."/>
            <person name="Katsura K."/>
            <person name="Hayashi T."/>
        </authorList>
    </citation>
    <scope>NUCLEOTIDE SEQUENCE</scope>
    <source>
        <strain evidence="2">DSM 14458</strain>
    </source>
</reference>
<feature type="compositionally biased region" description="Low complexity" evidence="1">
    <location>
        <begin position="21"/>
        <end position="32"/>
    </location>
</feature>